<dbReference type="STRING" id="993692.IV57_GL001452"/>
<dbReference type="EMBL" id="JQCF01000003">
    <property type="protein sequence ID" value="KRO00349.1"/>
    <property type="molecule type" value="Genomic_DNA"/>
</dbReference>
<dbReference type="OrthoDB" id="361760at2"/>
<proteinExistence type="predicted"/>
<comment type="caution">
    <text evidence="1">The sequence shown here is derived from an EMBL/GenBank/DDBJ whole genome shotgun (WGS) entry which is preliminary data.</text>
</comment>
<dbReference type="RefSeq" id="WP_057879928.1">
    <property type="nucleotide sequence ID" value="NZ_JQCF01000003.1"/>
</dbReference>
<name>A0A0R2LMT5_9LACO</name>
<dbReference type="AlphaFoldDB" id="A0A0R2LMT5"/>
<dbReference type="PATRIC" id="fig|993692.3.peg.1472"/>
<accession>A0A0R2LMT5</accession>
<protein>
    <recommendedName>
        <fullName evidence="3">YolD-like protein</fullName>
    </recommendedName>
</protein>
<gene>
    <name evidence="1" type="ORF">IV57_GL001452</name>
</gene>
<evidence type="ECO:0000313" key="1">
    <source>
        <dbReference type="EMBL" id="KRO00349.1"/>
    </source>
</evidence>
<reference evidence="1 2" key="1">
    <citation type="journal article" date="2015" name="Genome Announc.">
        <title>Expanding the biotechnology potential of lactobacilli through comparative genomics of 213 strains and associated genera.</title>
        <authorList>
            <person name="Sun Z."/>
            <person name="Harris H.M."/>
            <person name="McCann A."/>
            <person name="Guo C."/>
            <person name="Argimon S."/>
            <person name="Zhang W."/>
            <person name="Yang X."/>
            <person name="Jeffery I.B."/>
            <person name="Cooney J.C."/>
            <person name="Kagawa T.F."/>
            <person name="Liu W."/>
            <person name="Song Y."/>
            <person name="Salvetti E."/>
            <person name="Wrobel A."/>
            <person name="Rasinkangas P."/>
            <person name="Parkhill J."/>
            <person name="Rea M.C."/>
            <person name="O'Sullivan O."/>
            <person name="Ritari J."/>
            <person name="Douillard F.P."/>
            <person name="Paul Ross R."/>
            <person name="Yang R."/>
            <person name="Briner A.E."/>
            <person name="Felis G.E."/>
            <person name="de Vos W.M."/>
            <person name="Barrangou R."/>
            <person name="Klaenhammer T.R."/>
            <person name="Caufield P.W."/>
            <person name="Cui Y."/>
            <person name="Zhang H."/>
            <person name="O'Toole P.W."/>
        </authorList>
    </citation>
    <scope>NUCLEOTIDE SEQUENCE [LARGE SCALE GENOMIC DNA]</scope>
    <source>
        <strain evidence="1 2">DSM 24716</strain>
    </source>
</reference>
<sequence length="142" mass="16600">MDEKKLIEQKIFNDTSAYQDIMDLPYRPSKRHPQMNQLDRAFQFAPFGALGGFKDLIQEKTSNYARKKYSDFALENQINRQLAYLQKHSLEVDVNYFNEASGYYEHLKGTLESINYKKGRVTFAGISIIIVNIRLIKLINQK</sequence>
<evidence type="ECO:0008006" key="3">
    <source>
        <dbReference type="Google" id="ProtNLM"/>
    </source>
</evidence>
<organism evidence="1 2">
    <name type="scientific">Companilactobacillus kimchiensis</name>
    <dbReference type="NCBI Taxonomy" id="993692"/>
    <lineage>
        <taxon>Bacteria</taxon>
        <taxon>Bacillati</taxon>
        <taxon>Bacillota</taxon>
        <taxon>Bacilli</taxon>
        <taxon>Lactobacillales</taxon>
        <taxon>Lactobacillaceae</taxon>
        <taxon>Companilactobacillus</taxon>
    </lineage>
</organism>
<dbReference type="Proteomes" id="UP000051006">
    <property type="component" value="Unassembled WGS sequence"/>
</dbReference>
<keyword evidence="2" id="KW-1185">Reference proteome</keyword>
<evidence type="ECO:0000313" key="2">
    <source>
        <dbReference type="Proteomes" id="UP000051006"/>
    </source>
</evidence>